<gene>
    <name evidence="2" type="ORF">TH606_03040</name>
</gene>
<dbReference type="EMBL" id="LSFI01000010">
    <property type="protein sequence ID" value="OAG28131.1"/>
    <property type="molecule type" value="Genomic_DNA"/>
</dbReference>
<dbReference type="AlphaFoldDB" id="A0A177E9F7"/>
<feature type="domain" description="Transposase DDE" evidence="1">
    <location>
        <begin position="16"/>
        <end position="290"/>
    </location>
</feature>
<evidence type="ECO:0000313" key="3">
    <source>
        <dbReference type="Proteomes" id="UP000076964"/>
    </source>
</evidence>
<dbReference type="STRING" id="1795632.TH606_03040"/>
<keyword evidence="3" id="KW-1185">Reference proteome</keyword>
<evidence type="ECO:0000259" key="1">
    <source>
        <dbReference type="Pfam" id="PF13701"/>
    </source>
</evidence>
<protein>
    <recommendedName>
        <fullName evidence="1">Transposase DDE domain-containing protein</fullName>
    </recommendedName>
</protein>
<sequence>MVEHELFHRGWLPVFVDGTAIEVYGRYFEEAKALYNGQKGFWLHGAFVGNLWVKQRLYPGDVHPSEGFGELIEGVIKLLPEGEKGYFLMDAAYYNKEVVALLKEAGQDYSISVTHGVHKRPLLELARSLPEEAWEKITDDGREEAAFIYYQPTGWPEEETYVVVRQKRDGKQGRLFPSYVFILVSNEALGLKELVRRHRQKQGQENPLKGPLRDLGLHHPPCQSFVANRAYYTLGQIVHLLLVGMQYRLLPEEARKSRAGRIIKHFLRVAAKVVRHARRLKVLFTKQIEHLEWIHFAACGLEAADW</sequence>
<accession>A0A177E9F7</accession>
<proteinExistence type="predicted"/>
<dbReference type="Proteomes" id="UP000076964">
    <property type="component" value="Unassembled WGS sequence"/>
</dbReference>
<organism evidence="2 3">
    <name type="scientific">Thermodesulfatator autotrophicus</name>
    <dbReference type="NCBI Taxonomy" id="1795632"/>
    <lineage>
        <taxon>Bacteria</taxon>
        <taxon>Pseudomonadati</taxon>
        <taxon>Thermodesulfobacteriota</taxon>
        <taxon>Thermodesulfobacteria</taxon>
        <taxon>Thermodesulfobacteriales</taxon>
        <taxon>Thermodesulfatatoraceae</taxon>
        <taxon>Thermodesulfatator</taxon>
    </lineage>
</organism>
<dbReference type="InterPro" id="IPR025668">
    <property type="entry name" value="Tnp_DDE_dom"/>
</dbReference>
<dbReference type="Pfam" id="PF13701">
    <property type="entry name" value="DDE_Tnp_1_4"/>
    <property type="match status" value="1"/>
</dbReference>
<name>A0A177E9F7_9BACT</name>
<reference evidence="2 3" key="1">
    <citation type="submission" date="2016-02" db="EMBL/GenBank/DDBJ databases">
        <title>Draft genome sequence of Thermodesulfatator sp. S606.</title>
        <authorList>
            <person name="Lai Q."/>
            <person name="Cao J."/>
            <person name="Dupont S."/>
            <person name="Shao Z."/>
            <person name="Jebbar M."/>
            <person name="Alain K."/>
        </authorList>
    </citation>
    <scope>NUCLEOTIDE SEQUENCE [LARGE SCALE GENOMIC DNA]</scope>
    <source>
        <strain evidence="2 3">S606</strain>
    </source>
</reference>
<comment type="caution">
    <text evidence="2">The sequence shown here is derived from an EMBL/GenBank/DDBJ whole genome shotgun (WGS) entry which is preliminary data.</text>
</comment>
<evidence type="ECO:0000313" key="2">
    <source>
        <dbReference type="EMBL" id="OAG28131.1"/>
    </source>
</evidence>